<dbReference type="InterPro" id="IPR052165">
    <property type="entry name" value="Membrane_assoc_protease"/>
</dbReference>
<dbReference type="PANTHER" id="PTHR33507:SF3">
    <property type="entry name" value="INNER MEMBRANE PROTEIN YBBJ"/>
    <property type="match status" value="1"/>
</dbReference>
<gene>
    <name evidence="2" type="ORF">DS2_06136</name>
</gene>
<dbReference type="STRING" id="1328313.DS2_06136"/>
<dbReference type="EMBL" id="ARZY01000008">
    <property type="protein sequence ID" value="EWH10847.1"/>
    <property type="molecule type" value="Genomic_DNA"/>
</dbReference>
<dbReference type="GO" id="GO:0005886">
    <property type="term" value="C:plasma membrane"/>
    <property type="evidence" value="ECO:0007669"/>
    <property type="project" value="TreeGrafter"/>
</dbReference>
<keyword evidence="1" id="KW-1133">Transmembrane helix</keyword>
<evidence type="ECO:0000256" key="1">
    <source>
        <dbReference type="SAM" id="Phobius"/>
    </source>
</evidence>
<dbReference type="OrthoDB" id="7863671at2"/>
<comment type="caution">
    <text evidence="2">The sequence shown here is derived from an EMBL/GenBank/DDBJ whole genome shotgun (WGS) entry which is preliminary data.</text>
</comment>
<organism evidence="2 3">
    <name type="scientific">Catenovulum agarivorans DS-2</name>
    <dbReference type="NCBI Taxonomy" id="1328313"/>
    <lineage>
        <taxon>Bacteria</taxon>
        <taxon>Pseudomonadati</taxon>
        <taxon>Pseudomonadota</taxon>
        <taxon>Gammaproteobacteria</taxon>
        <taxon>Alteromonadales</taxon>
        <taxon>Alteromonadaceae</taxon>
        <taxon>Catenovulum</taxon>
    </lineage>
</organism>
<dbReference type="AlphaFoldDB" id="W7QPD6"/>
<name>W7QPD6_9ALTE</name>
<feature type="transmembrane region" description="Helical" evidence="1">
    <location>
        <begin position="58"/>
        <end position="77"/>
    </location>
</feature>
<proteinExistence type="predicted"/>
<evidence type="ECO:0000313" key="3">
    <source>
        <dbReference type="Proteomes" id="UP000019276"/>
    </source>
</evidence>
<dbReference type="RefSeq" id="WP_035013803.1">
    <property type="nucleotide sequence ID" value="NZ_ARZY01000008.1"/>
</dbReference>
<evidence type="ECO:0000313" key="2">
    <source>
        <dbReference type="EMBL" id="EWH10847.1"/>
    </source>
</evidence>
<dbReference type="PANTHER" id="PTHR33507">
    <property type="entry name" value="INNER MEMBRANE PROTEIN YBBJ"/>
    <property type="match status" value="1"/>
</dbReference>
<dbReference type="InterPro" id="IPR012340">
    <property type="entry name" value="NA-bd_OB-fold"/>
</dbReference>
<protein>
    <submittedName>
        <fullName evidence="2">Uncharacterized protein</fullName>
    </submittedName>
</protein>
<sequence length="151" mass="16407">MIESLTPYIPQLLIAAGIILLAVEVAILGFATFVLFFVGMSMVLSGSLIWFGIIPDSLMAILLSNAVISALLAIGLWKPLKNLQGQSENKQVKSDFDGVRFFAEHAIDNKGLTTHKYSGIEWKLKSDSPIPAGCEVEVVKVEVGTFWVKAV</sequence>
<dbReference type="eggNOG" id="COG1585">
    <property type="taxonomic scope" value="Bacteria"/>
</dbReference>
<keyword evidence="1" id="KW-0812">Transmembrane</keyword>
<dbReference type="Gene3D" id="2.40.50.140">
    <property type="entry name" value="Nucleic acid-binding proteins"/>
    <property type="match status" value="1"/>
</dbReference>
<keyword evidence="1" id="KW-0472">Membrane</keyword>
<reference evidence="2 3" key="1">
    <citation type="journal article" date="2014" name="Genome Announc.">
        <title>Draft Genome Sequence of the Agar-Degrading Bacterium Catenovulum sp. Strain DS-2, Isolated from Intestines of Haliotis diversicolor.</title>
        <authorList>
            <person name="Shan D."/>
            <person name="Li X."/>
            <person name="Gu Z."/>
            <person name="Wei G."/>
            <person name="Gao Z."/>
            <person name="Shao Z."/>
        </authorList>
    </citation>
    <scope>NUCLEOTIDE SEQUENCE [LARGE SCALE GENOMIC DNA]</scope>
    <source>
        <strain evidence="2 3">DS-2</strain>
    </source>
</reference>
<feature type="transmembrane region" description="Helical" evidence="1">
    <location>
        <begin position="12"/>
        <end position="38"/>
    </location>
</feature>
<dbReference type="Proteomes" id="UP000019276">
    <property type="component" value="Unassembled WGS sequence"/>
</dbReference>
<accession>W7QPD6</accession>
<keyword evidence="3" id="KW-1185">Reference proteome</keyword>